<dbReference type="InterPro" id="IPR051549">
    <property type="entry name" value="PEP_Utilizing_Enz"/>
</dbReference>
<keyword evidence="3" id="KW-0670">Pyruvate</keyword>
<evidence type="ECO:0000259" key="2">
    <source>
        <dbReference type="Pfam" id="PF01326"/>
    </source>
</evidence>
<dbReference type="Pfam" id="PF01326">
    <property type="entry name" value="PPDK_N"/>
    <property type="match status" value="1"/>
</dbReference>
<dbReference type="InterPro" id="IPR008279">
    <property type="entry name" value="PEP-util_enz_mobile_dom"/>
</dbReference>
<dbReference type="PANTHER" id="PTHR43615:SF1">
    <property type="entry name" value="PPDK_N DOMAIN-CONTAINING PROTEIN"/>
    <property type="match status" value="1"/>
</dbReference>
<dbReference type="InterPro" id="IPR013815">
    <property type="entry name" value="ATP_grasp_subdomain_1"/>
</dbReference>
<feature type="domain" description="PEP-utilising enzyme mobile" evidence="1">
    <location>
        <begin position="761"/>
        <end position="831"/>
    </location>
</feature>
<dbReference type="SUPFAM" id="SSF56059">
    <property type="entry name" value="Glutathione synthetase ATP-binding domain-like"/>
    <property type="match status" value="1"/>
</dbReference>
<protein>
    <submittedName>
        <fullName evidence="3">Pyruvate,water dikinase</fullName>
        <ecNumber evidence="3">2.7.9.2</ecNumber>
    </submittedName>
</protein>
<dbReference type="RefSeq" id="WP_184757151.1">
    <property type="nucleotide sequence ID" value="NZ_BAABEK010000004.1"/>
</dbReference>
<evidence type="ECO:0000313" key="3">
    <source>
        <dbReference type="EMBL" id="MBB4941007.1"/>
    </source>
</evidence>
<dbReference type="GO" id="GO:0008986">
    <property type="term" value="F:pyruvate, water dikinase activity"/>
    <property type="evidence" value="ECO:0007669"/>
    <property type="project" value="UniProtKB-EC"/>
</dbReference>
<sequence>MNVLPLPDEAADLALAGGKGASLARLARAGLPVPGGFHVTTGAYRDFVHAGGLHDEIMRAVSDTLPEQAAQRIAALFAGREMPQETAEEILAAYARLGDDVPVAVRSSATAEDLPDMSFAGQQDTYLNIRGDALLDAVRRCWASLWTARAIAYRTGNGVPHDEVALAVVVQELVPADAAGVLFTADPVTGARDRVVINASWGLGEAVVGGQVTPDTVVIGKAGGEVVDEHVGDKTVMTVRTPGGTHEEPVPEELRRRPVLDRAQAVRLARLGMEIEELYGTAMDVEWAVHDGTFSIVQARPITRLRQQVEEWNDSLTGDCLWTGANLGEAIPDVMTPCTWSLVQIFIREAMSTSTMPGFSLVGNIGGRFYMNLSIAFSIARAMGMGSRLGAIEQVFGKLPPGLDVPLLPTSRWQIVKSVLPLVFTLRRRVAANAAKMPGFLATAQRRCTTLRERAATATTTDELTTLWERELLPHFVEACQMLEAAGRQGGAALVMTRDRLRKLAGETDAEAMLTGANADGELASLGPIVGLGKLAKGEIDRETFARTYGHRGAHEFEVSLPRPGEDPEWIDAQLAAMTDPLHQADALLSHQRKAGEAAWERFERRHPGKAAKTREQVRRWNAIVRDREDTRSEVIRAFWALRAFVQRAGELTAHGDDLFFLSIQEILAVLRGDGTPLAQVAVRRATHERYAALPAYPTLIVGRFDPVRWAADPDRRGDIFDARGGSAPVSETVAGFPGAPGVVEGIARVIAGPEDGDRLAPGEILVTTLTNIGWTPMFPRAAAVVTDMGAPLSHASIVARELGIPAVVGTGNATMRLRDGDRIRVDGERGTVEVLTD</sequence>
<reference evidence="3 4" key="1">
    <citation type="submission" date="2020-08" db="EMBL/GenBank/DDBJ databases">
        <title>Sequencing the genomes of 1000 actinobacteria strains.</title>
        <authorList>
            <person name="Klenk H.-P."/>
        </authorList>
    </citation>
    <scope>NUCLEOTIDE SEQUENCE [LARGE SCALE GENOMIC DNA]</scope>
    <source>
        <strain evidence="3 4">DSM 43023</strain>
    </source>
</reference>
<keyword evidence="3" id="KW-0808">Transferase</keyword>
<dbReference type="Gene3D" id="3.30.470.20">
    <property type="entry name" value="ATP-grasp fold, B domain"/>
    <property type="match status" value="1"/>
</dbReference>
<evidence type="ECO:0000313" key="4">
    <source>
        <dbReference type="Proteomes" id="UP000534286"/>
    </source>
</evidence>
<evidence type="ECO:0000259" key="1">
    <source>
        <dbReference type="Pfam" id="PF00391"/>
    </source>
</evidence>
<dbReference type="Pfam" id="PF00391">
    <property type="entry name" value="PEP-utilizers"/>
    <property type="match status" value="1"/>
</dbReference>
<dbReference type="EC" id="2.7.9.2" evidence="3"/>
<dbReference type="Proteomes" id="UP000534286">
    <property type="component" value="Unassembled WGS sequence"/>
</dbReference>
<dbReference type="Gene3D" id="3.50.30.10">
    <property type="entry name" value="Phosphohistidine domain"/>
    <property type="match status" value="1"/>
</dbReference>
<keyword evidence="3" id="KW-0418">Kinase</keyword>
<gene>
    <name evidence="3" type="ORF">FHR32_005384</name>
</gene>
<keyword evidence="4" id="KW-1185">Reference proteome</keyword>
<dbReference type="GO" id="GO:0005524">
    <property type="term" value="F:ATP binding"/>
    <property type="evidence" value="ECO:0007669"/>
    <property type="project" value="InterPro"/>
</dbReference>
<dbReference type="SUPFAM" id="SSF52009">
    <property type="entry name" value="Phosphohistidine domain"/>
    <property type="match status" value="1"/>
</dbReference>
<feature type="domain" description="Pyruvate phosphate dikinase AMP/ATP-binding" evidence="2">
    <location>
        <begin position="15"/>
        <end position="310"/>
    </location>
</feature>
<dbReference type="EMBL" id="JACHJU010000002">
    <property type="protein sequence ID" value="MBB4941007.1"/>
    <property type="molecule type" value="Genomic_DNA"/>
</dbReference>
<dbReference type="PANTHER" id="PTHR43615">
    <property type="entry name" value="PHOSPHOENOLPYRUVATE SYNTHASE-RELATED"/>
    <property type="match status" value="1"/>
</dbReference>
<dbReference type="Gene3D" id="3.30.1490.20">
    <property type="entry name" value="ATP-grasp fold, A domain"/>
    <property type="match status" value="1"/>
</dbReference>
<dbReference type="InterPro" id="IPR036637">
    <property type="entry name" value="Phosphohistidine_dom_sf"/>
</dbReference>
<dbReference type="AlphaFoldDB" id="A0A7W7WB11"/>
<organism evidence="3 4">
    <name type="scientific">Streptosporangium album</name>
    <dbReference type="NCBI Taxonomy" id="47479"/>
    <lineage>
        <taxon>Bacteria</taxon>
        <taxon>Bacillati</taxon>
        <taxon>Actinomycetota</taxon>
        <taxon>Actinomycetes</taxon>
        <taxon>Streptosporangiales</taxon>
        <taxon>Streptosporangiaceae</taxon>
        <taxon>Streptosporangium</taxon>
    </lineage>
</organism>
<comment type="caution">
    <text evidence="3">The sequence shown here is derived from an EMBL/GenBank/DDBJ whole genome shotgun (WGS) entry which is preliminary data.</text>
</comment>
<name>A0A7W7WB11_9ACTN</name>
<proteinExistence type="predicted"/>
<dbReference type="InterPro" id="IPR002192">
    <property type="entry name" value="PPDK_AMP/ATP-bd"/>
</dbReference>
<accession>A0A7W7WB11</accession>